<proteinExistence type="predicted"/>
<dbReference type="VEuPathDB" id="FungiDB:LEMA_P099340.1"/>
<name>E4ZZU3_LEPMJ</name>
<dbReference type="eggNOG" id="ENOG502T5NP">
    <property type="taxonomic scope" value="Eukaryota"/>
</dbReference>
<keyword evidence="2" id="KW-1185">Reference proteome</keyword>
<evidence type="ECO:0000313" key="2">
    <source>
        <dbReference type="Proteomes" id="UP000002668"/>
    </source>
</evidence>
<dbReference type="HOGENOM" id="CLU_153331_0_0_1"/>
<evidence type="ECO:0008006" key="3">
    <source>
        <dbReference type="Google" id="ProtNLM"/>
    </source>
</evidence>
<gene>
    <name evidence="1" type="ORF">LEMA_P099340.1</name>
</gene>
<dbReference type="AlphaFoldDB" id="E4ZZU3"/>
<reference evidence="2" key="1">
    <citation type="journal article" date="2011" name="Nat. Commun.">
        <title>Effector diversification within compartments of the Leptosphaeria maculans genome affected by Repeat-Induced Point mutations.</title>
        <authorList>
            <person name="Rouxel T."/>
            <person name="Grandaubert J."/>
            <person name="Hane J.K."/>
            <person name="Hoede C."/>
            <person name="van de Wouw A.P."/>
            <person name="Couloux A."/>
            <person name="Dominguez V."/>
            <person name="Anthouard V."/>
            <person name="Bally P."/>
            <person name="Bourras S."/>
            <person name="Cozijnsen A.J."/>
            <person name="Ciuffetti L.M."/>
            <person name="Degrave A."/>
            <person name="Dilmaghani A."/>
            <person name="Duret L."/>
            <person name="Fudal I."/>
            <person name="Goodwin S.B."/>
            <person name="Gout L."/>
            <person name="Glaser N."/>
            <person name="Linglin J."/>
            <person name="Kema G.H.J."/>
            <person name="Lapalu N."/>
            <person name="Lawrence C.B."/>
            <person name="May K."/>
            <person name="Meyer M."/>
            <person name="Ollivier B."/>
            <person name="Poulain J."/>
            <person name="Schoch C.L."/>
            <person name="Simon A."/>
            <person name="Spatafora J.W."/>
            <person name="Stachowiak A."/>
            <person name="Turgeon B.G."/>
            <person name="Tyler B.M."/>
            <person name="Vincent D."/>
            <person name="Weissenbach J."/>
            <person name="Amselem J."/>
            <person name="Quesneville H."/>
            <person name="Oliver R.P."/>
            <person name="Wincker P."/>
            <person name="Balesdent M.-H."/>
            <person name="Howlett B.J."/>
        </authorList>
    </citation>
    <scope>NUCLEOTIDE SEQUENCE [LARGE SCALE GENOMIC DNA]</scope>
    <source>
        <strain evidence="2">JN3 / isolate v23.1.3 / race Av1-4-5-6-7-8</strain>
    </source>
</reference>
<evidence type="ECO:0000313" key="1">
    <source>
        <dbReference type="EMBL" id="CBX96803.1"/>
    </source>
</evidence>
<dbReference type="OrthoDB" id="3882258at2759"/>
<sequence>MLYAHMGLDNFMNLALAIYPTLQRHGLVPNLTVNTLIRIINEWRTDGAVASTSSAASRVPVELWLQIVDYLEPSDTSALVFALGTSFFTFHHKLSSQTLIRLCIWSRKSREK</sequence>
<dbReference type="EMBL" id="FP929130">
    <property type="protein sequence ID" value="CBX96803.1"/>
    <property type="molecule type" value="Genomic_DNA"/>
</dbReference>
<dbReference type="InParanoid" id="E4ZZU3"/>
<organism evidence="2">
    <name type="scientific">Leptosphaeria maculans (strain JN3 / isolate v23.1.3 / race Av1-4-5-6-7-8)</name>
    <name type="common">Blackleg fungus</name>
    <name type="synonym">Phoma lingam</name>
    <dbReference type="NCBI Taxonomy" id="985895"/>
    <lineage>
        <taxon>Eukaryota</taxon>
        <taxon>Fungi</taxon>
        <taxon>Dikarya</taxon>
        <taxon>Ascomycota</taxon>
        <taxon>Pezizomycotina</taxon>
        <taxon>Dothideomycetes</taxon>
        <taxon>Pleosporomycetidae</taxon>
        <taxon>Pleosporales</taxon>
        <taxon>Pleosporineae</taxon>
        <taxon>Leptosphaeriaceae</taxon>
        <taxon>Plenodomus</taxon>
        <taxon>Plenodomus lingam/Leptosphaeria maculans species complex</taxon>
    </lineage>
</organism>
<accession>E4ZZU3</accession>
<dbReference type="Proteomes" id="UP000002668">
    <property type="component" value="Genome"/>
</dbReference>
<dbReference type="OMA" id="TFQRHNL"/>
<protein>
    <recommendedName>
        <fullName evidence="3">F-box domain-containing protein</fullName>
    </recommendedName>
</protein>